<dbReference type="OrthoDB" id="7059214at2"/>
<dbReference type="AlphaFoldDB" id="A0A5C8M5L4"/>
<dbReference type="PROSITE" id="PS51257">
    <property type="entry name" value="PROKAR_LIPOPROTEIN"/>
    <property type="match status" value="1"/>
</dbReference>
<dbReference type="RefSeq" id="WP_147903081.1">
    <property type="nucleotide sequence ID" value="NZ_BAAAGC010000002.1"/>
</dbReference>
<gene>
    <name evidence="2" type="ORF">FU839_02800</name>
</gene>
<organism evidence="2 3">
    <name type="scientific">Rheinheimera tangshanensis</name>
    <dbReference type="NCBI Taxonomy" id="400153"/>
    <lineage>
        <taxon>Bacteria</taxon>
        <taxon>Pseudomonadati</taxon>
        <taxon>Pseudomonadota</taxon>
        <taxon>Gammaproteobacteria</taxon>
        <taxon>Chromatiales</taxon>
        <taxon>Chromatiaceae</taxon>
        <taxon>Rheinheimera</taxon>
    </lineage>
</organism>
<accession>A0A5C8M5L4</accession>
<proteinExistence type="predicted"/>
<keyword evidence="1" id="KW-0732">Signal</keyword>
<protein>
    <recommendedName>
        <fullName evidence="4">Tetratricopeptide repeat protein</fullName>
    </recommendedName>
</protein>
<dbReference type="Proteomes" id="UP000321814">
    <property type="component" value="Unassembled WGS sequence"/>
</dbReference>
<sequence length="391" mass="44769">MKSAFFILVVILMITACQSTSPKVFLNFPGYEQRFKIGEDHFKAEILAGNESKKLDLAVLYYSNFYLKNRKLALPLFKELEAEGDMQGITLLAILEYDGTLGYVSDETFIKYEREIESYNVTELVRYKNERDTFIELLSTNFQEVKDFYDSSHHLCEQRIDSHVSRLENNPKAYLAIKYLASCLEAYSIHNSELRFKALAKYENLRCMRPERTKICLSGGYTALSNGVYKSEQAHGVAAALKDVYANHNSKLLKINVLDKRETLSGTSRVMAKAFYAREEGNISAGIDMLLDYIKDNSQLNPYDAAFLKKFLVMMLIIRDEKGDLGKAAGYAEEALNSNELSYSDQSSLFGMLADIYYRDEKYEKYISLISEHILARQGTMDLIQEIKLIK</sequence>
<comment type="caution">
    <text evidence="2">The sequence shown here is derived from an EMBL/GenBank/DDBJ whole genome shotgun (WGS) entry which is preliminary data.</text>
</comment>
<evidence type="ECO:0000313" key="3">
    <source>
        <dbReference type="Proteomes" id="UP000321814"/>
    </source>
</evidence>
<evidence type="ECO:0000256" key="1">
    <source>
        <dbReference type="SAM" id="SignalP"/>
    </source>
</evidence>
<dbReference type="EMBL" id="VRLR01000001">
    <property type="protein sequence ID" value="TXK83218.1"/>
    <property type="molecule type" value="Genomic_DNA"/>
</dbReference>
<reference evidence="2 3" key="1">
    <citation type="submission" date="2019-08" db="EMBL/GenBank/DDBJ databases">
        <title>Draft genome analysis of Rheinheimera tangshanensis isolated from the roots of fresh rice plants (Oryza sativa).</title>
        <authorList>
            <person name="Yu Q."/>
            <person name="Qi Y."/>
            <person name="Zhang H."/>
            <person name="Pu J."/>
        </authorList>
    </citation>
    <scope>NUCLEOTIDE SEQUENCE [LARGE SCALE GENOMIC DNA]</scope>
    <source>
        <strain evidence="2 3">JA3-B52</strain>
    </source>
</reference>
<feature type="signal peptide" evidence="1">
    <location>
        <begin position="1"/>
        <end position="19"/>
    </location>
</feature>
<keyword evidence="3" id="KW-1185">Reference proteome</keyword>
<evidence type="ECO:0008006" key="4">
    <source>
        <dbReference type="Google" id="ProtNLM"/>
    </source>
</evidence>
<evidence type="ECO:0000313" key="2">
    <source>
        <dbReference type="EMBL" id="TXK83218.1"/>
    </source>
</evidence>
<feature type="chain" id="PRO_5022681411" description="Tetratricopeptide repeat protein" evidence="1">
    <location>
        <begin position="20"/>
        <end position="391"/>
    </location>
</feature>
<name>A0A5C8M5L4_9GAMM</name>